<sequence>MGGNKMATQMVELHKLKLVGLKQECLARGLETKGIKQDFINRLQAYLEANEKEGLGDETEEEETKSIDRERVVKIISEIPQTEKMQKRAKWFNVLVSLESKKAARTGLVWDFLINLGKLKERAQRFGLNVSSISRKSENDEKLKKRKESSAGTGTTEDIEAKKRKGAERSGIA</sequence>
<dbReference type="Ensembl" id="ENSMLET00000054268.1">
    <property type="protein sequence ID" value="ENSMLEP00000030703.1"/>
    <property type="gene ID" value="ENSMLEG00000039548.1"/>
</dbReference>
<reference evidence="5" key="2">
    <citation type="submission" date="2025-09" db="UniProtKB">
        <authorList>
            <consortium name="Ensembl"/>
        </authorList>
    </citation>
    <scope>IDENTIFICATION</scope>
</reference>
<dbReference type="InterPro" id="IPR003034">
    <property type="entry name" value="SAP_dom"/>
</dbReference>
<evidence type="ECO:0000256" key="3">
    <source>
        <dbReference type="SAM" id="MobiDB-lite"/>
    </source>
</evidence>
<evidence type="ECO:0000259" key="4">
    <source>
        <dbReference type="PROSITE" id="PS50800"/>
    </source>
</evidence>
<keyword evidence="1" id="KW-0597">Phosphoprotein</keyword>
<organism evidence="5 6">
    <name type="scientific">Mandrillus leucophaeus</name>
    <name type="common">Drill</name>
    <name type="synonym">Papio leucophaeus</name>
    <dbReference type="NCBI Taxonomy" id="9568"/>
    <lineage>
        <taxon>Eukaryota</taxon>
        <taxon>Metazoa</taxon>
        <taxon>Chordata</taxon>
        <taxon>Craniata</taxon>
        <taxon>Vertebrata</taxon>
        <taxon>Euteleostomi</taxon>
        <taxon>Mammalia</taxon>
        <taxon>Eutheria</taxon>
        <taxon>Euarchontoglires</taxon>
        <taxon>Primates</taxon>
        <taxon>Haplorrhini</taxon>
        <taxon>Catarrhini</taxon>
        <taxon>Cercopithecidae</taxon>
        <taxon>Cercopithecinae</taxon>
        <taxon>Mandrillus</taxon>
    </lineage>
</organism>
<evidence type="ECO:0000256" key="1">
    <source>
        <dbReference type="ARBA" id="ARBA00022553"/>
    </source>
</evidence>
<evidence type="ECO:0000313" key="6">
    <source>
        <dbReference type="Proteomes" id="UP000233140"/>
    </source>
</evidence>
<reference evidence="5" key="1">
    <citation type="submission" date="2025-08" db="UniProtKB">
        <authorList>
            <consortium name="Ensembl"/>
        </authorList>
    </citation>
    <scope>IDENTIFICATION</scope>
</reference>
<dbReference type="AlphaFoldDB" id="A0A2K5ZSE4"/>
<evidence type="ECO:0000313" key="5">
    <source>
        <dbReference type="Ensembl" id="ENSMLEP00000030703.1"/>
    </source>
</evidence>
<dbReference type="GO" id="GO:0005634">
    <property type="term" value="C:nucleus"/>
    <property type="evidence" value="ECO:0007669"/>
    <property type="project" value="TreeGrafter"/>
</dbReference>
<proteinExistence type="inferred from homology"/>
<dbReference type="Pfam" id="PF02037">
    <property type="entry name" value="SAP"/>
    <property type="match status" value="1"/>
</dbReference>
<evidence type="ECO:0000256" key="2">
    <source>
        <dbReference type="ARBA" id="ARBA00046328"/>
    </source>
</evidence>
<dbReference type="SMART" id="SM00513">
    <property type="entry name" value="SAP"/>
    <property type="match status" value="1"/>
</dbReference>
<name>A0A2K5ZSE4_MANLE</name>
<dbReference type="InterPro" id="IPR036361">
    <property type="entry name" value="SAP_dom_sf"/>
</dbReference>
<dbReference type="PANTHER" id="PTHR46551">
    <property type="entry name" value="SAP DOMAIN-CONTAINING RIBONUCLEOPROTEIN"/>
    <property type="match status" value="1"/>
</dbReference>
<protein>
    <recommendedName>
        <fullName evidence="4">SAP domain-containing protein</fullName>
    </recommendedName>
</protein>
<dbReference type="Proteomes" id="UP000233140">
    <property type="component" value="Unassembled WGS sequence"/>
</dbReference>
<comment type="similarity">
    <text evidence="2">Belongs to the SAP domain-containing ribonucleoprotein family.</text>
</comment>
<keyword evidence="6" id="KW-1185">Reference proteome</keyword>
<dbReference type="PROSITE" id="PS50800">
    <property type="entry name" value="SAP"/>
    <property type="match status" value="1"/>
</dbReference>
<dbReference type="Gene3D" id="1.10.720.30">
    <property type="entry name" value="SAP domain"/>
    <property type="match status" value="1"/>
</dbReference>
<feature type="region of interest" description="Disordered" evidence="3">
    <location>
        <begin position="135"/>
        <end position="173"/>
    </location>
</feature>
<accession>A0A2K5ZSE4</accession>
<dbReference type="GO" id="GO:0016973">
    <property type="term" value="P:poly(A)+ mRNA export from nucleus"/>
    <property type="evidence" value="ECO:0007669"/>
    <property type="project" value="TreeGrafter"/>
</dbReference>
<dbReference type="PANTHER" id="PTHR46551:SF1">
    <property type="entry name" value="SAP DOMAIN-CONTAINING RIBONUCLEOPROTEIN"/>
    <property type="match status" value="1"/>
</dbReference>
<dbReference type="GeneTree" id="ENSGT00390000002944"/>
<dbReference type="InterPro" id="IPR052240">
    <property type="entry name" value="SAP_domain_ribonucleoprotein"/>
</dbReference>
<feature type="domain" description="SAP" evidence="4">
    <location>
        <begin position="13"/>
        <end position="47"/>
    </location>
</feature>
<dbReference type="STRING" id="9568.ENSMLEP00000030703"/>
<dbReference type="SUPFAM" id="SSF68906">
    <property type="entry name" value="SAP domain"/>
    <property type="match status" value="1"/>
</dbReference>
<dbReference type="OMA" id="MATQMVE"/>